<evidence type="ECO:0000313" key="1">
    <source>
        <dbReference type="EMBL" id="SHJ62136.1"/>
    </source>
</evidence>
<dbReference type="EMBL" id="FQYN01000008">
    <property type="protein sequence ID" value="SHJ62136.1"/>
    <property type="molecule type" value="Genomic_DNA"/>
</dbReference>
<dbReference type="SUPFAM" id="SSF55073">
    <property type="entry name" value="Nucleotide cyclase"/>
    <property type="match status" value="1"/>
</dbReference>
<evidence type="ECO:0008006" key="3">
    <source>
        <dbReference type="Google" id="ProtNLM"/>
    </source>
</evidence>
<dbReference type="InterPro" id="IPR020503">
    <property type="entry name" value="Uncharacterised_Rv2561"/>
</dbReference>
<organism evidence="1 2">
    <name type="scientific">Hymenobacter daecheongensis DSM 21074</name>
    <dbReference type="NCBI Taxonomy" id="1121955"/>
    <lineage>
        <taxon>Bacteria</taxon>
        <taxon>Pseudomonadati</taxon>
        <taxon>Bacteroidota</taxon>
        <taxon>Cytophagia</taxon>
        <taxon>Cytophagales</taxon>
        <taxon>Hymenobacteraceae</taxon>
        <taxon>Hymenobacter</taxon>
    </lineage>
</organism>
<evidence type="ECO:0000313" key="2">
    <source>
        <dbReference type="Proteomes" id="UP000184418"/>
    </source>
</evidence>
<dbReference type="STRING" id="1121955.SAMN02745146_3557"/>
<dbReference type="OrthoDB" id="625021at2"/>
<protein>
    <recommendedName>
        <fullName evidence="3">DUF2652 domain-containing protein</fullName>
    </recommendedName>
</protein>
<sequence length="244" mass="26129">MLPSASLLLMPDISGFTTFVHETELEHSQHIISELLETLISANELNLTVAEIEGDAVLFYREESVPTPAQIVAQARRMFRAFHGWVQEFVSTCPCGCAACQSVRRLTLKVVAHAGPLGFTTVRQQRKPFGEAVVVLHRLLKNDIPSHEYVLLSHALLAHAPGSLAVLGTTAQPGISTYDDLGDVRYVHVSLRDAAGPFAPVWEGPAAVPLSSAPAALFLAGPAVAQRAGSPPRGSGGRLFSDHL</sequence>
<dbReference type="Proteomes" id="UP000184418">
    <property type="component" value="Unassembled WGS sequence"/>
</dbReference>
<dbReference type="Gene3D" id="3.30.70.1230">
    <property type="entry name" value="Nucleotide cyclase"/>
    <property type="match status" value="1"/>
</dbReference>
<name>A0A1M6KTD2_9BACT</name>
<dbReference type="InterPro" id="IPR029787">
    <property type="entry name" value="Nucleotide_cyclase"/>
</dbReference>
<gene>
    <name evidence="1" type="ORF">SAMN02745146_3557</name>
</gene>
<dbReference type="Pfam" id="PF10851">
    <property type="entry name" value="DUF2652"/>
    <property type="match status" value="1"/>
</dbReference>
<dbReference type="RefSeq" id="WP_073111684.1">
    <property type="nucleotide sequence ID" value="NZ_FQYN01000008.1"/>
</dbReference>
<keyword evidence="2" id="KW-1185">Reference proteome</keyword>
<accession>A0A1M6KTD2</accession>
<dbReference type="AlphaFoldDB" id="A0A1M6KTD2"/>
<proteinExistence type="predicted"/>
<reference evidence="1 2" key="1">
    <citation type="submission" date="2016-11" db="EMBL/GenBank/DDBJ databases">
        <authorList>
            <person name="Jaros S."/>
            <person name="Januszkiewicz K."/>
            <person name="Wedrychowicz H."/>
        </authorList>
    </citation>
    <scope>NUCLEOTIDE SEQUENCE [LARGE SCALE GENOMIC DNA]</scope>
    <source>
        <strain evidence="1 2">DSM 21074</strain>
    </source>
</reference>